<organism evidence="2 3">
    <name type="scientific">Plakobranchus ocellatus</name>
    <dbReference type="NCBI Taxonomy" id="259542"/>
    <lineage>
        <taxon>Eukaryota</taxon>
        <taxon>Metazoa</taxon>
        <taxon>Spiralia</taxon>
        <taxon>Lophotrochozoa</taxon>
        <taxon>Mollusca</taxon>
        <taxon>Gastropoda</taxon>
        <taxon>Heterobranchia</taxon>
        <taxon>Euthyneura</taxon>
        <taxon>Panpulmonata</taxon>
        <taxon>Sacoglossa</taxon>
        <taxon>Placobranchoidea</taxon>
        <taxon>Plakobranchidae</taxon>
        <taxon>Plakobranchus</taxon>
    </lineage>
</organism>
<dbReference type="AlphaFoldDB" id="A0AAV4DDZ8"/>
<evidence type="ECO:0000313" key="3">
    <source>
        <dbReference type="Proteomes" id="UP000735302"/>
    </source>
</evidence>
<feature type="chain" id="PRO_5043808617" evidence="1">
    <location>
        <begin position="19"/>
        <end position="134"/>
    </location>
</feature>
<dbReference type="EMBL" id="BLXT01007807">
    <property type="protein sequence ID" value="GFO42359.1"/>
    <property type="molecule type" value="Genomic_DNA"/>
</dbReference>
<evidence type="ECO:0000313" key="2">
    <source>
        <dbReference type="EMBL" id="GFO42359.1"/>
    </source>
</evidence>
<dbReference type="Proteomes" id="UP000735302">
    <property type="component" value="Unassembled WGS sequence"/>
</dbReference>
<sequence length="134" mass="14097">MFNVIFVAVLGIGVLCAAQSDPQDFSQLLQGLSNNPELQGCYSSISGCAQTLTTELQSGNVCSSMRRYIGCAANACGLSSDMENAMLQLLGASLKDEGITCDFGNGGPSIKKSSLDILLLATMTTVGMMFYFRG</sequence>
<keyword evidence="3" id="KW-1185">Reference proteome</keyword>
<comment type="caution">
    <text evidence="2">The sequence shown here is derived from an EMBL/GenBank/DDBJ whole genome shotgun (WGS) entry which is preliminary data.</text>
</comment>
<feature type="signal peptide" evidence="1">
    <location>
        <begin position="1"/>
        <end position="18"/>
    </location>
</feature>
<protein>
    <submittedName>
        <fullName evidence="2">Uncharacterized protein</fullName>
    </submittedName>
</protein>
<keyword evidence="1" id="KW-0732">Signal</keyword>
<gene>
    <name evidence="2" type="ORF">PoB_006886400</name>
</gene>
<proteinExistence type="predicted"/>
<evidence type="ECO:0000256" key="1">
    <source>
        <dbReference type="SAM" id="SignalP"/>
    </source>
</evidence>
<accession>A0AAV4DDZ8</accession>
<reference evidence="2 3" key="1">
    <citation type="journal article" date="2021" name="Elife">
        <title>Chloroplast acquisition without the gene transfer in kleptoplastic sea slugs, Plakobranchus ocellatus.</title>
        <authorList>
            <person name="Maeda T."/>
            <person name="Takahashi S."/>
            <person name="Yoshida T."/>
            <person name="Shimamura S."/>
            <person name="Takaki Y."/>
            <person name="Nagai Y."/>
            <person name="Toyoda A."/>
            <person name="Suzuki Y."/>
            <person name="Arimoto A."/>
            <person name="Ishii H."/>
            <person name="Satoh N."/>
            <person name="Nishiyama T."/>
            <person name="Hasebe M."/>
            <person name="Maruyama T."/>
            <person name="Minagawa J."/>
            <person name="Obokata J."/>
            <person name="Shigenobu S."/>
        </authorList>
    </citation>
    <scope>NUCLEOTIDE SEQUENCE [LARGE SCALE GENOMIC DNA]</scope>
</reference>
<name>A0AAV4DDZ8_9GAST</name>